<evidence type="ECO:0000313" key="3">
    <source>
        <dbReference type="EMBL" id="WOO84045.1"/>
    </source>
</evidence>
<dbReference type="RefSeq" id="XP_062630071.1">
    <property type="nucleotide sequence ID" value="XM_062774087.1"/>
</dbReference>
<accession>A0AAF1BN52</accession>
<dbReference type="GeneID" id="87810740"/>
<organism evidence="3 4">
    <name type="scientific">Vanrija pseudolonga</name>
    <dbReference type="NCBI Taxonomy" id="143232"/>
    <lineage>
        <taxon>Eukaryota</taxon>
        <taxon>Fungi</taxon>
        <taxon>Dikarya</taxon>
        <taxon>Basidiomycota</taxon>
        <taxon>Agaricomycotina</taxon>
        <taxon>Tremellomycetes</taxon>
        <taxon>Trichosporonales</taxon>
        <taxon>Trichosporonaceae</taxon>
        <taxon>Vanrija</taxon>
    </lineage>
</organism>
<feature type="coiled-coil region" evidence="1">
    <location>
        <begin position="179"/>
        <end position="213"/>
    </location>
</feature>
<reference evidence="3" key="1">
    <citation type="submission" date="2023-10" db="EMBL/GenBank/DDBJ databases">
        <authorList>
            <person name="Noh H."/>
        </authorList>
    </citation>
    <scope>NUCLEOTIDE SEQUENCE</scope>
    <source>
        <strain evidence="3">DUCC4014</strain>
    </source>
</reference>
<evidence type="ECO:0000256" key="2">
    <source>
        <dbReference type="SAM" id="MobiDB-lite"/>
    </source>
</evidence>
<feature type="compositionally biased region" description="Low complexity" evidence="2">
    <location>
        <begin position="100"/>
        <end position="109"/>
    </location>
</feature>
<evidence type="ECO:0000313" key="4">
    <source>
        <dbReference type="Proteomes" id="UP000827549"/>
    </source>
</evidence>
<gene>
    <name evidence="3" type="ORF">LOC62_05G007568</name>
</gene>
<feature type="compositionally biased region" description="Low complexity" evidence="2">
    <location>
        <begin position="127"/>
        <end position="137"/>
    </location>
</feature>
<proteinExistence type="predicted"/>
<dbReference type="Proteomes" id="UP000827549">
    <property type="component" value="Chromosome 5"/>
</dbReference>
<keyword evidence="4" id="KW-1185">Reference proteome</keyword>
<dbReference type="AlphaFoldDB" id="A0AAF1BN52"/>
<sequence>MSARFKYYTLEDSVHVEFRAVHGRGQPYPSTAEAVAVLRVPEVLYSRQATTVVLDAYVSYRLRHRRAKQDVSDDLDGLFRAMPQVSRQIKEVRARYRLPGASGSHSGSDSDYDDGLASPLSAVSELSTDSDTSTASDDSIRTPEPPEARIFLHQDAGPCDPDSLLPLGDAPPPYDAAQLAHLEQRMRDLEIALEQSERSRLAAENELRVSRAKLYALPPRRSSIRSSAPLCSNVASRDWRPPAVGTSPVALRRIW</sequence>
<protein>
    <submittedName>
        <fullName evidence="3">Uncharacterized protein</fullName>
    </submittedName>
</protein>
<feature type="region of interest" description="Disordered" evidence="2">
    <location>
        <begin position="96"/>
        <end position="144"/>
    </location>
</feature>
<name>A0AAF1BN52_9TREE</name>
<evidence type="ECO:0000256" key="1">
    <source>
        <dbReference type="SAM" id="Coils"/>
    </source>
</evidence>
<dbReference type="EMBL" id="CP086718">
    <property type="protein sequence ID" value="WOO84045.1"/>
    <property type="molecule type" value="Genomic_DNA"/>
</dbReference>
<keyword evidence="1" id="KW-0175">Coiled coil</keyword>